<evidence type="ECO:0000313" key="2">
    <source>
        <dbReference type="Proteomes" id="UP000266861"/>
    </source>
</evidence>
<protein>
    <submittedName>
        <fullName evidence="1">Uncharacterized protein</fullName>
    </submittedName>
</protein>
<dbReference type="AlphaFoldDB" id="A0A397J2X7"/>
<organism evidence="1 2">
    <name type="scientific">Diversispora epigaea</name>
    <dbReference type="NCBI Taxonomy" id="1348612"/>
    <lineage>
        <taxon>Eukaryota</taxon>
        <taxon>Fungi</taxon>
        <taxon>Fungi incertae sedis</taxon>
        <taxon>Mucoromycota</taxon>
        <taxon>Glomeromycotina</taxon>
        <taxon>Glomeromycetes</taxon>
        <taxon>Diversisporales</taxon>
        <taxon>Diversisporaceae</taxon>
        <taxon>Diversispora</taxon>
    </lineage>
</organism>
<gene>
    <name evidence="1" type="ORF">Glove_150g67</name>
</gene>
<sequence length="140" mass="16324">MRDDLQLEKRTCNSMGEAKNPTLPTNLTEWTSDNFLILKETLKKCLSHIRHFSISGDDVIQKILNTTLPTRITSIPSDIITNEHASEISSWIDRKKTPYTENNSYEYKLLVKGSRDDFDIKTIYKICEHSSYFKEEKFSE</sequence>
<comment type="caution">
    <text evidence="1">The sequence shown here is derived from an EMBL/GenBank/DDBJ whole genome shotgun (WGS) entry which is preliminary data.</text>
</comment>
<dbReference type="Proteomes" id="UP000266861">
    <property type="component" value="Unassembled WGS sequence"/>
</dbReference>
<name>A0A397J2X7_9GLOM</name>
<accession>A0A397J2X7</accession>
<dbReference type="EMBL" id="PQFF01000141">
    <property type="protein sequence ID" value="RHZ79240.1"/>
    <property type="molecule type" value="Genomic_DNA"/>
</dbReference>
<reference evidence="1 2" key="1">
    <citation type="submission" date="2018-08" db="EMBL/GenBank/DDBJ databases">
        <title>Genome and evolution of the arbuscular mycorrhizal fungus Diversispora epigaea (formerly Glomus versiforme) and its bacterial endosymbionts.</title>
        <authorList>
            <person name="Sun X."/>
            <person name="Fei Z."/>
            <person name="Harrison M."/>
        </authorList>
    </citation>
    <scope>NUCLEOTIDE SEQUENCE [LARGE SCALE GENOMIC DNA]</scope>
    <source>
        <strain evidence="1 2">IT104</strain>
    </source>
</reference>
<dbReference type="OrthoDB" id="25620at2759"/>
<evidence type="ECO:0000313" key="1">
    <source>
        <dbReference type="EMBL" id="RHZ79240.1"/>
    </source>
</evidence>
<keyword evidence="2" id="KW-1185">Reference proteome</keyword>
<proteinExistence type="predicted"/>